<dbReference type="OrthoDB" id="137511at2"/>
<evidence type="ECO:0000256" key="4">
    <source>
        <dbReference type="ARBA" id="ARBA00022729"/>
    </source>
</evidence>
<dbReference type="RefSeq" id="WP_068713091.1">
    <property type="nucleotide sequence ID" value="NZ_LSZP01000059.1"/>
</dbReference>
<comment type="subcellular location">
    <subcellularLocation>
        <location evidence="1">Cell envelope</location>
    </subcellularLocation>
</comment>
<dbReference type="InterPro" id="IPR000914">
    <property type="entry name" value="SBP_5_dom"/>
</dbReference>
<keyword evidence="3" id="KW-0813">Transport</keyword>
<evidence type="ECO:0000313" key="7">
    <source>
        <dbReference type="Proteomes" id="UP000071392"/>
    </source>
</evidence>
<dbReference type="GO" id="GO:0030288">
    <property type="term" value="C:outer membrane-bounded periplasmic space"/>
    <property type="evidence" value="ECO:0007669"/>
    <property type="project" value="UniProtKB-ARBA"/>
</dbReference>
<dbReference type="Gene3D" id="3.90.76.10">
    <property type="entry name" value="Dipeptide-binding Protein, Domain 1"/>
    <property type="match status" value="1"/>
</dbReference>
<organism evidence="6 7">
    <name type="scientific">Cephaloticoccus capnophilus</name>
    <dbReference type="NCBI Taxonomy" id="1548208"/>
    <lineage>
        <taxon>Bacteria</taxon>
        <taxon>Pseudomonadati</taxon>
        <taxon>Verrucomicrobiota</taxon>
        <taxon>Opitutia</taxon>
        <taxon>Opitutales</taxon>
        <taxon>Opitutaceae</taxon>
        <taxon>Cephaloticoccus</taxon>
    </lineage>
</organism>
<dbReference type="CDD" id="cd08504">
    <property type="entry name" value="PBP2_OppA"/>
    <property type="match status" value="1"/>
</dbReference>
<reference evidence="6 7" key="1">
    <citation type="submission" date="2016-02" db="EMBL/GenBank/DDBJ databases">
        <authorList>
            <person name="Wen L."/>
            <person name="He K."/>
            <person name="Yang H."/>
        </authorList>
    </citation>
    <scope>NUCLEOTIDE SEQUENCE [LARGE SCALE GENOMIC DNA]</scope>
    <source>
        <strain evidence="6 7">CV41</strain>
    </source>
</reference>
<dbReference type="SUPFAM" id="SSF53850">
    <property type="entry name" value="Periplasmic binding protein-like II"/>
    <property type="match status" value="1"/>
</dbReference>
<feature type="domain" description="Solute-binding protein family 5" evidence="5">
    <location>
        <begin position="76"/>
        <end position="456"/>
    </location>
</feature>
<evidence type="ECO:0000256" key="3">
    <source>
        <dbReference type="ARBA" id="ARBA00022448"/>
    </source>
</evidence>
<comment type="similarity">
    <text evidence="2">Belongs to the bacterial solute-binding protein 5 family.</text>
</comment>
<protein>
    <submittedName>
        <fullName evidence="6">ABC transporter substrate-binding protein</fullName>
    </submittedName>
</protein>
<dbReference type="AlphaFoldDB" id="A0A139SIH2"/>
<gene>
    <name evidence="6" type="ORF">AXK12_07695</name>
</gene>
<keyword evidence="7" id="KW-1185">Reference proteome</keyword>
<evidence type="ECO:0000256" key="1">
    <source>
        <dbReference type="ARBA" id="ARBA00004196"/>
    </source>
</evidence>
<dbReference type="GO" id="GO:0043190">
    <property type="term" value="C:ATP-binding cassette (ABC) transporter complex"/>
    <property type="evidence" value="ECO:0007669"/>
    <property type="project" value="InterPro"/>
</dbReference>
<dbReference type="FunFam" id="3.10.105.10:FF:000001">
    <property type="entry name" value="Oligopeptide ABC transporter, oligopeptide-binding protein"/>
    <property type="match status" value="1"/>
</dbReference>
<evidence type="ECO:0000259" key="5">
    <source>
        <dbReference type="Pfam" id="PF00496"/>
    </source>
</evidence>
<dbReference type="PIRSF" id="PIRSF002741">
    <property type="entry name" value="MppA"/>
    <property type="match status" value="1"/>
</dbReference>
<accession>A0A139SIH2</accession>
<dbReference type="STRING" id="1548208.AXK12_07695"/>
<dbReference type="PROSITE" id="PS51257">
    <property type="entry name" value="PROKAR_LIPOPROTEIN"/>
    <property type="match status" value="1"/>
</dbReference>
<dbReference type="PANTHER" id="PTHR30290">
    <property type="entry name" value="PERIPLASMIC BINDING COMPONENT OF ABC TRANSPORTER"/>
    <property type="match status" value="1"/>
</dbReference>
<dbReference type="GO" id="GO:0015833">
    <property type="term" value="P:peptide transport"/>
    <property type="evidence" value="ECO:0007669"/>
    <property type="project" value="TreeGrafter"/>
</dbReference>
<dbReference type="GO" id="GO:1904680">
    <property type="term" value="F:peptide transmembrane transporter activity"/>
    <property type="evidence" value="ECO:0007669"/>
    <property type="project" value="TreeGrafter"/>
</dbReference>
<dbReference type="InterPro" id="IPR039424">
    <property type="entry name" value="SBP_5"/>
</dbReference>
<dbReference type="Proteomes" id="UP000071392">
    <property type="component" value="Unassembled WGS sequence"/>
</dbReference>
<keyword evidence="4" id="KW-0732">Signal</keyword>
<dbReference type="Pfam" id="PF00496">
    <property type="entry name" value="SBP_bac_5"/>
    <property type="match status" value="1"/>
</dbReference>
<dbReference type="EMBL" id="LSZP01000059">
    <property type="protein sequence ID" value="KXU34347.1"/>
    <property type="molecule type" value="Genomic_DNA"/>
</dbReference>
<dbReference type="PANTHER" id="PTHR30290:SF10">
    <property type="entry name" value="PERIPLASMIC OLIGOPEPTIDE-BINDING PROTEIN-RELATED"/>
    <property type="match status" value="1"/>
</dbReference>
<dbReference type="Gene3D" id="3.40.190.10">
    <property type="entry name" value="Periplasmic binding protein-like II"/>
    <property type="match status" value="1"/>
</dbReference>
<evidence type="ECO:0000313" key="6">
    <source>
        <dbReference type="EMBL" id="KXU34347.1"/>
    </source>
</evidence>
<sequence length="537" mass="60417">MFARAFLSLFALTLLSACWPRESAVERGNRTQTLHRSLSADVAELDPHLVTGLPEIAVVTALFEGLIGEDPHDLSPVPGVAERWEVSDDGLRYTFHLRADARWSNGAPLTAQDFLASYARVLSPTLAADYASSLYLIQNAQAYHRGLCDFNDVGLSAPNPRTLVITLDHPVPHFLTLLTQPIWVPIYLPALEKTGQADTRGNPWTRPENFVGNGPFVLKQWKPDRRIVVERNPHYWDVASVRLSAIHFHPSSSVEAEERAFRAGQVHLTESLPLSKIERYAREHPDLLHVAPFLDTYFYRLNVTRPILNEVKVRRALSLAIDREAIVRLTAGRQRVATSFTPPGLAGYTAPQSTVRHDPVAARALLAEAGYEAGRGLPTLELLINNSGNHRIIAEAVQAMWQRELGLRVSIVNMEQKTLLAQRRALDYQLLRSDWAGDYLDPMTFLEIFSSTSGNNHTGWSSADYDALLYRAGRTLDANTRYSLLARAEEILLREAPIIPIYYYTTVRLISPSVRGWYPTLLDRHPYKYLWLDAGEE</sequence>
<comment type="caution">
    <text evidence="6">The sequence shown here is derived from an EMBL/GenBank/DDBJ whole genome shotgun (WGS) entry which is preliminary data.</text>
</comment>
<dbReference type="Gene3D" id="3.10.105.10">
    <property type="entry name" value="Dipeptide-binding Protein, Domain 3"/>
    <property type="match status" value="1"/>
</dbReference>
<evidence type="ECO:0000256" key="2">
    <source>
        <dbReference type="ARBA" id="ARBA00005695"/>
    </source>
</evidence>
<proteinExistence type="inferred from homology"/>
<dbReference type="InterPro" id="IPR030678">
    <property type="entry name" value="Peptide/Ni-bd"/>
</dbReference>
<name>A0A139SIH2_9BACT</name>
<dbReference type="FunFam" id="3.90.76.10:FF:000001">
    <property type="entry name" value="Oligopeptide ABC transporter substrate-binding protein"/>
    <property type="match status" value="1"/>
</dbReference>